<gene>
    <name evidence="2" type="ORF">GQR93_01435</name>
</gene>
<sequence>MLTKVAQRYRRLTIHYILLLLGIVEFVRLWEAGQLISINMLLLISGMALILIDGVITFFKIKQKRFPIHQFLG</sequence>
<protein>
    <submittedName>
        <fullName evidence="2">Uncharacterized protein</fullName>
    </submittedName>
</protein>
<keyword evidence="1" id="KW-0812">Transmembrane</keyword>
<dbReference type="AlphaFoldDB" id="A0A6P1E374"/>
<evidence type="ECO:0000256" key="1">
    <source>
        <dbReference type="SAM" id="Phobius"/>
    </source>
</evidence>
<name>A0A6P1E374_LENHI</name>
<reference evidence="2 3" key="1">
    <citation type="submission" date="2019-12" db="EMBL/GenBank/DDBJ databases">
        <title>Lactobacillus hilgardii FLUB.</title>
        <authorList>
            <person name="Gustaw K."/>
        </authorList>
    </citation>
    <scope>NUCLEOTIDE SEQUENCE [LARGE SCALE GENOMIC DNA]</scope>
    <source>
        <strain evidence="2 3">FLUB</strain>
    </source>
</reference>
<evidence type="ECO:0000313" key="2">
    <source>
        <dbReference type="EMBL" id="QHB50979.1"/>
    </source>
</evidence>
<keyword evidence="1" id="KW-0472">Membrane</keyword>
<feature type="transmembrane region" description="Helical" evidence="1">
    <location>
        <begin position="12"/>
        <end position="30"/>
    </location>
</feature>
<accession>A0A6P1E374</accession>
<keyword evidence="1" id="KW-1133">Transmembrane helix</keyword>
<dbReference type="RefSeq" id="WP_003551621.1">
    <property type="nucleotide sequence ID" value="NZ_CABKOL010000106.1"/>
</dbReference>
<proteinExistence type="predicted"/>
<feature type="transmembrane region" description="Helical" evidence="1">
    <location>
        <begin position="36"/>
        <end position="59"/>
    </location>
</feature>
<dbReference type="Proteomes" id="UP000465035">
    <property type="component" value="Chromosome"/>
</dbReference>
<organism evidence="2 3">
    <name type="scientific">Lentilactobacillus hilgardii</name>
    <name type="common">Lactobacillus hilgardii</name>
    <dbReference type="NCBI Taxonomy" id="1588"/>
    <lineage>
        <taxon>Bacteria</taxon>
        <taxon>Bacillati</taxon>
        <taxon>Bacillota</taxon>
        <taxon>Bacilli</taxon>
        <taxon>Lactobacillales</taxon>
        <taxon>Lactobacillaceae</taxon>
        <taxon>Lentilactobacillus</taxon>
    </lineage>
</organism>
<dbReference type="EMBL" id="CP047121">
    <property type="protein sequence ID" value="QHB50979.1"/>
    <property type="molecule type" value="Genomic_DNA"/>
</dbReference>
<dbReference type="GeneID" id="69057015"/>
<evidence type="ECO:0000313" key="3">
    <source>
        <dbReference type="Proteomes" id="UP000465035"/>
    </source>
</evidence>